<dbReference type="InterPro" id="IPR052449">
    <property type="entry name" value="STYX-Interacting_Phosphatase"/>
</dbReference>
<dbReference type="GO" id="GO:0070372">
    <property type="term" value="P:regulation of ERK1 and ERK2 cascade"/>
    <property type="evidence" value="ECO:0007669"/>
    <property type="project" value="TreeGrafter"/>
</dbReference>
<dbReference type="GO" id="GO:0005737">
    <property type="term" value="C:cytoplasm"/>
    <property type="evidence" value="ECO:0007669"/>
    <property type="project" value="TreeGrafter"/>
</dbReference>
<comment type="caution">
    <text evidence="2">The sequence shown here is derived from an EMBL/GenBank/DDBJ whole genome shotgun (WGS) entry which is preliminary data.</text>
</comment>
<sequence>MNKTTVPSAPYTRRPPSPPQLPYPIFLNQPRRAGSRAEFVLTPSYDNVDPGQLTAEDLAIITQNQPQLVAPNVSGDWRYEQRREAQRILEFLYIGPHAVIRDHDFLRREGITMIVVARDSRLANRSMASVDRAGGTLGVRCQYIDVEGPRDLIHGFPQTIRDINDHLLSVYRGQMQEMDKNDRLLRKSDPPVRGKVLVTCESGNELAPAIVAAYIMSVFGKDMQSALQFVGLQRFCACFDENTKRLLQSWQDILRARASVARARTPVPGRPVPEAKPKRRLDQLRDHNDDEMGLGECTMDRERFLGRDAFVPFVDITNDNAS</sequence>
<reference evidence="3" key="1">
    <citation type="journal article" date="2014" name="Genome Announc.">
        <title>Genome sequence and annotation of Acremonium chrysogenum, producer of the beta-lactam antibiotic cephalosporin C.</title>
        <authorList>
            <person name="Terfehr D."/>
            <person name="Dahlmann T.A."/>
            <person name="Specht T."/>
            <person name="Zadra I."/>
            <person name="Kuernsteiner H."/>
            <person name="Kueck U."/>
        </authorList>
    </citation>
    <scope>NUCLEOTIDE SEQUENCE [LARGE SCALE GENOMIC DNA]</scope>
    <source>
        <strain evidence="3">ATCC 11550 / CBS 779.69 / DSM 880 / IAM 14645 / JCM 23072 / IMI 49137</strain>
    </source>
</reference>
<evidence type="ECO:0000313" key="3">
    <source>
        <dbReference type="Proteomes" id="UP000029964"/>
    </source>
</evidence>
<proteinExistence type="predicted"/>
<dbReference type="STRING" id="857340.A0A086STB6"/>
<name>A0A086STB6_HAPC1</name>
<dbReference type="CDD" id="cd14498">
    <property type="entry name" value="DSP"/>
    <property type="match status" value="1"/>
</dbReference>
<feature type="compositionally biased region" description="Basic and acidic residues" evidence="1">
    <location>
        <begin position="273"/>
        <end position="290"/>
    </location>
</feature>
<dbReference type="GO" id="GO:1990444">
    <property type="term" value="F:F-box domain binding"/>
    <property type="evidence" value="ECO:0007669"/>
    <property type="project" value="TreeGrafter"/>
</dbReference>
<dbReference type="SUPFAM" id="SSF52799">
    <property type="entry name" value="(Phosphotyrosine protein) phosphatases II"/>
    <property type="match status" value="1"/>
</dbReference>
<dbReference type="GO" id="GO:0062026">
    <property type="term" value="P:negative regulation of SCF-dependent proteasomal ubiquitin-dependent catabolic process"/>
    <property type="evidence" value="ECO:0007669"/>
    <property type="project" value="TreeGrafter"/>
</dbReference>
<dbReference type="OrthoDB" id="10252009at2759"/>
<dbReference type="PANTHER" id="PTHR46588:SF1">
    <property type="entry name" value="SERINE_THREONINE_TYROSINE-INTERACTING PROTEIN"/>
    <property type="match status" value="1"/>
</dbReference>
<evidence type="ECO:0000313" key="2">
    <source>
        <dbReference type="EMBL" id="KFH40348.1"/>
    </source>
</evidence>
<feature type="region of interest" description="Disordered" evidence="1">
    <location>
        <begin position="264"/>
        <end position="292"/>
    </location>
</feature>
<evidence type="ECO:0000256" key="1">
    <source>
        <dbReference type="SAM" id="MobiDB-lite"/>
    </source>
</evidence>
<gene>
    <name evidence="2" type="ORF">ACRE_089900</name>
</gene>
<dbReference type="Proteomes" id="UP000029964">
    <property type="component" value="Unassembled WGS sequence"/>
</dbReference>
<dbReference type="HOGENOM" id="CLU_049471_1_0_1"/>
<dbReference type="EMBL" id="JPKY01000227">
    <property type="protein sequence ID" value="KFH40348.1"/>
    <property type="molecule type" value="Genomic_DNA"/>
</dbReference>
<dbReference type="Gene3D" id="3.90.190.10">
    <property type="entry name" value="Protein tyrosine phosphatase superfamily"/>
    <property type="match status" value="1"/>
</dbReference>
<accession>A0A086STB6</accession>
<organism evidence="2 3">
    <name type="scientific">Hapsidospora chrysogenum (strain ATCC 11550 / CBS 779.69 / DSM 880 / IAM 14645 / JCM 23072 / IMI 49137)</name>
    <name type="common">Acremonium chrysogenum</name>
    <dbReference type="NCBI Taxonomy" id="857340"/>
    <lineage>
        <taxon>Eukaryota</taxon>
        <taxon>Fungi</taxon>
        <taxon>Dikarya</taxon>
        <taxon>Ascomycota</taxon>
        <taxon>Pezizomycotina</taxon>
        <taxon>Sordariomycetes</taxon>
        <taxon>Hypocreomycetidae</taxon>
        <taxon>Hypocreales</taxon>
        <taxon>Bionectriaceae</taxon>
        <taxon>Hapsidospora</taxon>
    </lineage>
</organism>
<dbReference type="PANTHER" id="PTHR46588">
    <property type="entry name" value="SERINE/THREONINE/TYROSINE-INTERACTING PROTEIN"/>
    <property type="match status" value="1"/>
</dbReference>
<dbReference type="GO" id="GO:0005654">
    <property type="term" value="C:nucleoplasm"/>
    <property type="evidence" value="ECO:0007669"/>
    <property type="project" value="TreeGrafter"/>
</dbReference>
<feature type="compositionally biased region" description="Pro residues" evidence="1">
    <location>
        <begin position="13"/>
        <end position="22"/>
    </location>
</feature>
<dbReference type="AlphaFoldDB" id="A0A086STB6"/>
<keyword evidence="3" id="KW-1185">Reference proteome</keyword>
<feature type="region of interest" description="Disordered" evidence="1">
    <location>
        <begin position="1"/>
        <end position="22"/>
    </location>
</feature>
<dbReference type="InterPro" id="IPR029021">
    <property type="entry name" value="Prot-tyrosine_phosphatase-like"/>
</dbReference>
<protein>
    <submittedName>
        <fullName evidence="2">Serine/threonine/tyrosine-interacting protein-like protein</fullName>
    </submittedName>
</protein>